<dbReference type="PANTHER" id="PTHR37563:SF2">
    <property type="entry name" value="PHYTANOYL-COA DIOXYGENASE FAMILY PROTEIN (AFU_ORTHOLOGUE AFUA_2G03330)"/>
    <property type="match status" value="1"/>
</dbReference>
<gene>
    <name evidence="2" type="ORF">SEMRO_119_G058010.1</name>
</gene>
<proteinExistence type="predicted"/>
<dbReference type="Pfam" id="PF05721">
    <property type="entry name" value="PhyH"/>
    <property type="match status" value="1"/>
</dbReference>
<dbReference type="EMBL" id="CAICTM010000118">
    <property type="protein sequence ID" value="CAB9501809.1"/>
    <property type="molecule type" value="Genomic_DNA"/>
</dbReference>
<name>A0A9N8DJD5_9STRA</name>
<dbReference type="AlphaFoldDB" id="A0A9N8DJD5"/>
<evidence type="ECO:0000313" key="2">
    <source>
        <dbReference type="EMBL" id="CAB9501809.1"/>
    </source>
</evidence>
<dbReference type="InterPro" id="IPR008775">
    <property type="entry name" value="Phytyl_CoA_dOase-like"/>
</dbReference>
<dbReference type="Proteomes" id="UP001153069">
    <property type="component" value="Unassembled WGS sequence"/>
</dbReference>
<accession>A0A9N8DJD5</accession>
<sequence>MEPSSSLTNALFGKPSTTSSSSLFAARDTDVAPSAPQPSVVPTKRSSSTQDDGEDTPPQPPPRERVLTRRQVRSKAPIIHQQLTLVNDDKDPEDVFGQEISSVVKLCGLAVVQNAIDPSILDSLAHEADATRTKICQALKARELSWNDSSNNEKTVRFYELAVRCQGRMDVRYNNSDNKKEPFWKNHSLLNSIVSHLLYGGESQELQPQLVYAGWIFSFPDSKDQPWHQDGIPLFPSTETVIALPTYAINVFIPLDDATLETGPTEFVPFSHRQTPAQAMEHIEKSDNNDSDNNLVNPLPRRGDILIYDYRICHRGTANLDKKKVRTVLYLMYARPWFREHVNFGTERLFPTMEQQDS</sequence>
<reference evidence="2" key="1">
    <citation type="submission" date="2020-06" db="EMBL/GenBank/DDBJ databases">
        <authorList>
            <consortium name="Plant Systems Biology data submission"/>
        </authorList>
    </citation>
    <scope>NUCLEOTIDE SEQUENCE</scope>
    <source>
        <strain evidence="2">D6</strain>
    </source>
</reference>
<evidence type="ECO:0000256" key="1">
    <source>
        <dbReference type="SAM" id="MobiDB-lite"/>
    </source>
</evidence>
<dbReference type="PANTHER" id="PTHR37563">
    <property type="entry name" value="PHYTANOYL-COA DIOXYGENASE FAMILY PROTEIN (AFU_ORTHOLOGUE AFUA_2G03330)"/>
    <property type="match status" value="1"/>
</dbReference>
<protein>
    <submittedName>
        <fullName evidence="2">Phytanoyl-CoA dioxygenase (PhyH)</fullName>
    </submittedName>
</protein>
<feature type="region of interest" description="Disordered" evidence="1">
    <location>
        <begin position="1"/>
        <end position="73"/>
    </location>
</feature>
<keyword evidence="2" id="KW-0560">Oxidoreductase</keyword>
<organism evidence="2 3">
    <name type="scientific">Seminavis robusta</name>
    <dbReference type="NCBI Taxonomy" id="568900"/>
    <lineage>
        <taxon>Eukaryota</taxon>
        <taxon>Sar</taxon>
        <taxon>Stramenopiles</taxon>
        <taxon>Ochrophyta</taxon>
        <taxon>Bacillariophyta</taxon>
        <taxon>Bacillariophyceae</taxon>
        <taxon>Bacillariophycidae</taxon>
        <taxon>Naviculales</taxon>
        <taxon>Naviculaceae</taxon>
        <taxon>Seminavis</taxon>
    </lineage>
</organism>
<keyword evidence="3" id="KW-1185">Reference proteome</keyword>
<dbReference type="SUPFAM" id="SSF51197">
    <property type="entry name" value="Clavaminate synthase-like"/>
    <property type="match status" value="1"/>
</dbReference>
<dbReference type="OrthoDB" id="420046at2759"/>
<evidence type="ECO:0000313" key="3">
    <source>
        <dbReference type="Proteomes" id="UP001153069"/>
    </source>
</evidence>
<feature type="compositionally biased region" description="Low complexity" evidence="1">
    <location>
        <begin position="31"/>
        <end position="42"/>
    </location>
</feature>
<comment type="caution">
    <text evidence="2">The sequence shown here is derived from an EMBL/GenBank/DDBJ whole genome shotgun (WGS) entry which is preliminary data.</text>
</comment>
<dbReference type="Gene3D" id="2.60.120.620">
    <property type="entry name" value="q2cbj1_9rhob like domain"/>
    <property type="match status" value="1"/>
</dbReference>
<feature type="compositionally biased region" description="Polar residues" evidence="1">
    <location>
        <begin position="1"/>
        <end position="23"/>
    </location>
</feature>
<dbReference type="GO" id="GO:0051213">
    <property type="term" value="F:dioxygenase activity"/>
    <property type="evidence" value="ECO:0007669"/>
    <property type="project" value="UniProtKB-KW"/>
</dbReference>
<dbReference type="InterPro" id="IPR051961">
    <property type="entry name" value="Fungal_Metabolite_Diox"/>
</dbReference>
<keyword evidence="2" id="KW-0223">Dioxygenase</keyword>